<dbReference type="InterPro" id="IPR006555">
    <property type="entry name" value="ATP-dep_Helicase_C"/>
</dbReference>
<dbReference type="OrthoDB" id="9803913at2"/>
<dbReference type="GO" id="GO:0006139">
    <property type="term" value="P:nucleobase-containing compound metabolic process"/>
    <property type="evidence" value="ECO:0007669"/>
    <property type="project" value="InterPro"/>
</dbReference>
<evidence type="ECO:0000313" key="6">
    <source>
        <dbReference type="EMBL" id="AQS53419.1"/>
    </source>
</evidence>
<evidence type="ECO:0000259" key="5">
    <source>
        <dbReference type="PROSITE" id="PS51193"/>
    </source>
</evidence>
<keyword evidence="3" id="KW-0067">ATP-binding</keyword>
<evidence type="ECO:0000256" key="1">
    <source>
        <dbReference type="ARBA" id="ARBA00022741"/>
    </source>
</evidence>
<dbReference type="GO" id="GO:0016818">
    <property type="term" value="F:hydrolase activity, acting on acid anhydrides, in phosphorus-containing anhydrides"/>
    <property type="evidence" value="ECO:0007669"/>
    <property type="project" value="InterPro"/>
</dbReference>
<dbReference type="SUPFAM" id="SSF52540">
    <property type="entry name" value="P-loop containing nucleoside triphosphate hydrolases"/>
    <property type="match status" value="1"/>
</dbReference>
<dbReference type="Pfam" id="PF13307">
    <property type="entry name" value="Helicase_C_2"/>
    <property type="match status" value="1"/>
</dbReference>
<proteinExistence type="inferred from homology"/>
<protein>
    <recommendedName>
        <fullName evidence="5">Helicase ATP-binding domain-containing protein</fullName>
    </recommendedName>
</protein>
<gene>
    <name evidence="6" type="ORF">BW727_101049</name>
</gene>
<feature type="domain" description="Helicase ATP-binding" evidence="5">
    <location>
        <begin position="19"/>
        <end position="299"/>
    </location>
</feature>
<dbReference type="PANTHER" id="PTHR11472:SF34">
    <property type="entry name" value="REGULATOR OF TELOMERE ELONGATION HELICASE 1"/>
    <property type="match status" value="1"/>
</dbReference>
<evidence type="ECO:0000256" key="2">
    <source>
        <dbReference type="ARBA" id="ARBA00022801"/>
    </source>
</evidence>
<keyword evidence="2" id="KW-0378">Hydrolase</keyword>
<dbReference type="InterPro" id="IPR014013">
    <property type="entry name" value="Helic_SF1/SF2_ATP-bd_DinG/Rad3"/>
</dbReference>
<dbReference type="PANTHER" id="PTHR11472">
    <property type="entry name" value="DNA REPAIR DEAD HELICASE RAD3/XP-D SUBFAMILY MEMBER"/>
    <property type="match status" value="1"/>
</dbReference>
<dbReference type="RefSeq" id="WP_062470230.1">
    <property type="nucleotide sequence ID" value="NZ_BBYN01000018.1"/>
</dbReference>
<reference evidence="6 7" key="1">
    <citation type="journal article" date="2014" name="Int. J. Syst. Evol. Microbiol.">
        <title>Jeotgalibaca dankookensis gen. nov., sp. nov., a member of the family Carnobacteriaceae, isolated from seujeot (Korean traditional food).</title>
        <authorList>
            <person name="Lee D.G."/>
            <person name="Trujillo M.E."/>
            <person name="Kang H."/>
            <person name="Ahn T.Y."/>
        </authorList>
    </citation>
    <scope>NUCLEOTIDE SEQUENCE [LARGE SCALE GENOMIC DNA]</scope>
    <source>
        <strain evidence="6 7">EX-07</strain>
    </source>
</reference>
<dbReference type="STRING" id="708126.BW727_101049"/>
<sequence length="666" mass="76834">MTIRRSISNKVYEITDRVIVDMKTQGFDRREGQVNVMYTVISAFESNENMLIEAGVGTGKSFGYLVPGILISYFTGKPLIVATSTIQLTEQLVKDIDTVRKLLTPYLKGRKVNSVIGKGKNNYPCICTVKNKIETTGKRIYVELLDKIEAGVDRQNPNGIPRKYWNEITKHECTSTKGFDRKNCYFYQMRAELTKQSIAKDIERIFDPRVLVINQDLLINHYKNIEIGRNPILHENPCLLIIDELHNLEEKTRTALTTRVDINSSLSALSQVKFYGEMQITELEIESLRKSIEKIYDSINREVKKEINKDDPLLINEKITISSRDVKIDDLIINIRDILTAFILNTEKKEYYSRNRYKSIENELENLLIFLQAYNNSNDNYIVWAEINNQEKGFFSIYYCPGDIGKTLKSNIFTEPIPTVGMSATITNNLNMESPYEYIIDSIGFDENKGSWEYSEESEFNYNKSNLFIPKTLPDQRNRNNNYYLSISELISNIISGCVGGCLVLFTSKYDMVNVHKKLINKVDDVIYLDDDNLTPKEILNDFEKTKGIILSAGSFWEGIDLKGELLTNLIVVRIPFPVPDPVIENKISRLGNRDDILVPEMIMKLKQGTGRLIRSKSDIGVVSILDSRLNLPYYKYKEIIYNELPFKNHIYEIEEVKKFQYDNKL</sequence>
<dbReference type="EMBL" id="CP019728">
    <property type="protein sequence ID" value="AQS53419.1"/>
    <property type="molecule type" value="Genomic_DNA"/>
</dbReference>
<dbReference type="GO" id="GO:0005524">
    <property type="term" value="F:ATP binding"/>
    <property type="evidence" value="ECO:0007669"/>
    <property type="project" value="UniProtKB-KW"/>
</dbReference>
<keyword evidence="7" id="KW-1185">Reference proteome</keyword>
<accession>A0A1S6IPI5</accession>
<dbReference type="SMART" id="SM00491">
    <property type="entry name" value="HELICc2"/>
    <property type="match status" value="1"/>
</dbReference>
<dbReference type="Proteomes" id="UP000188993">
    <property type="component" value="Chromosome"/>
</dbReference>
<dbReference type="KEGG" id="jda:BW727_101049"/>
<name>A0A1S6IPI5_9LACT</name>
<evidence type="ECO:0000256" key="3">
    <source>
        <dbReference type="ARBA" id="ARBA00022840"/>
    </source>
</evidence>
<keyword evidence="1" id="KW-0547">Nucleotide-binding</keyword>
<dbReference type="AlphaFoldDB" id="A0A1S6IPI5"/>
<dbReference type="InterPro" id="IPR045028">
    <property type="entry name" value="DinG/Rad3-like"/>
</dbReference>
<dbReference type="GO" id="GO:0003678">
    <property type="term" value="F:DNA helicase activity"/>
    <property type="evidence" value="ECO:0007669"/>
    <property type="project" value="TreeGrafter"/>
</dbReference>
<dbReference type="Gene3D" id="3.40.50.300">
    <property type="entry name" value="P-loop containing nucleotide triphosphate hydrolases"/>
    <property type="match status" value="2"/>
</dbReference>
<evidence type="ECO:0000256" key="4">
    <source>
        <dbReference type="ARBA" id="ARBA00038058"/>
    </source>
</evidence>
<dbReference type="GO" id="GO:0003676">
    <property type="term" value="F:nucleic acid binding"/>
    <property type="evidence" value="ECO:0007669"/>
    <property type="project" value="InterPro"/>
</dbReference>
<dbReference type="InterPro" id="IPR027417">
    <property type="entry name" value="P-loop_NTPase"/>
</dbReference>
<dbReference type="PROSITE" id="PS51193">
    <property type="entry name" value="HELICASE_ATP_BIND_2"/>
    <property type="match status" value="1"/>
</dbReference>
<organism evidence="6 7">
    <name type="scientific">Jeotgalibaca dankookensis</name>
    <dbReference type="NCBI Taxonomy" id="708126"/>
    <lineage>
        <taxon>Bacteria</taxon>
        <taxon>Bacillati</taxon>
        <taxon>Bacillota</taxon>
        <taxon>Bacilli</taxon>
        <taxon>Lactobacillales</taxon>
        <taxon>Carnobacteriaceae</taxon>
        <taxon>Jeotgalibaca</taxon>
    </lineage>
</organism>
<comment type="similarity">
    <text evidence="4">Belongs to the helicase family. DinG subfamily.</text>
</comment>
<evidence type="ECO:0000313" key="7">
    <source>
        <dbReference type="Proteomes" id="UP000188993"/>
    </source>
</evidence>